<dbReference type="AlphaFoldDB" id="A0A1X6PBV3"/>
<name>A0A1X6PBV3_PORUM</name>
<proteinExistence type="predicted"/>
<evidence type="ECO:0000313" key="1">
    <source>
        <dbReference type="EMBL" id="OSX78358.1"/>
    </source>
</evidence>
<keyword evidence="2" id="KW-1185">Reference proteome</keyword>
<gene>
    <name evidence="1" type="ORF">BU14_0111s0027</name>
</gene>
<dbReference type="Proteomes" id="UP000218209">
    <property type="component" value="Unassembled WGS sequence"/>
</dbReference>
<evidence type="ECO:0000313" key="2">
    <source>
        <dbReference type="Proteomes" id="UP000218209"/>
    </source>
</evidence>
<protein>
    <submittedName>
        <fullName evidence="1">Uncharacterized protein</fullName>
    </submittedName>
</protein>
<reference evidence="1 2" key="1">
    <citation type="submission" date="2017-03" db="EMBL/GenBank/DDBJ databases">
        <title>WGS assembly of Porphyra umbilicalis.</title>
        <authorList>
            <person name="Brawley S.H."/>
            <person name="Blouin N.A."/>
            <person name="Ficko-Blean E."/>
            <person name="Wheeler G.L."/>
            <person name="Lohr M."/>
            <person name="Goodson H.V."/>
            <person name="Jenkins J.W."/>
            <person name="Blaby-Haas C.E."/>
            <person name="Helliwell K.E."/>
            <person name="Chan C."/>
            <person name="Marriage T."/>
            <person name="Bhattacharya D."/>
            <person name="Klein A.S."/>
            <person name="Badis Y."/>
            <person name="Brodie J."/>
            <person name="Cao Y."/>
            <person name="Collen J."/>
            <person name="Dittami S.M."/>
            <person name="Gachon C.M."/>
            <person name="Green B.R."/>
            <person name="Karpowicz S."/>
            <person name="Kim J.W."/>
            <person name="Kudahl U."/>
            <person name="Lin S."/>
            <person name="Michel G."/>
            <person name="Mittag M."/>
            <person name="Olson B.J."/>
            <person name="Pangilinan J."/>
            <person name="Peng Y."/>
            <person name="Qiu H."/>
            <person name="Shu S."/>
            <person name="Singer J.T."/>
            <person name="Smith A.G."/>
            <person name="Sprecher B.N."/>
            <person name="Wagner V."/>
            <person name="Wang W."/>
            <person name="Wang Z.-Y."/>
            <person name="Yan J."/>
            <person name="Yarish C."/>
            <person name="Zoeuner-Riek S."/>
            <person name="Zhuang Y."/>
            <person name="Zou Y."/>
            <person name="Lindquist E.A."/>
            <person name="Grimwood J."/>
            <person name="Barry K."/>
            <person name="Rokhsar D.S."/>
            <person name="Schmutz J."/>
            <person name="Stiller J.W."/>
            <person name="Grossman A.R."/>
            <person name="Prochnik S.E."/>
        </authorList>
    </citation>
    <scope>NUCLEOTIDE SEQUENCE [LARGE SCALE GENOMIC DNA]</scope>
    <source>
        <strain evidence="1">4086291</strain>
    </source>
</reference>
<dbReference type="EMBL" id="KV918814">
    <property type="protein sequence ID" value="OSX78358.1"/>
    <property type="molecule type" value="Genomic_DNA"/>
</dbReference>
<organism evidence="1 2">
    <name type="scientific">Porphyra umbilicalis</name>
    <name type="common">Purple laver</name>
    <name type="synonym">Red alga</name>
    <dbReference type="NCBI Taxonomy" id="2786"/>
    <lineage>
        <taxon>Eukaryota</taxon>
        <taxon>Rhodophyta</taxon>
        <taxon>Bangiophyceae</taxon>
        <taxon>Bangiales</taxon>
        <taxon>Bangiaceae</taxon>
        <taxon>Porphyra</taxon>
    </lineage>
</organism>
<accession>A0A1X6PBV3</accession>
<sequence length="52" mass="5814">MSPPRCNASACPSLVLPPPWPPPLSSHHCTVYPVPHHSYCCKWFSPHCLPHL</sequence>